<evidence type="ECO:0000256" key="3">
    <source>
        <dbReference type="ARBA" id="ARBA00022528"/>
    </source>
</evidence>
<evidence type="ECO:0000256" key="1">
    <source>
        <dbReference type="ARBA" id="ARBA00004508"/>
    </source>
</evidence>
<accession>A0AAP0C9W4</accession>
<dbReference type="InterPro" id="IPR037185">
    <property type="entry name" value="EmrE-like"/>
</dbReference>
<keyword evidence="7 9" id="KW-1133">Transmembrane helix</keyword>
<dbReference type="NCBIfam" id="TIGR00817">
    <property type="entry name" value="tpt"/>
    <property type="match status" value="1"/>
</dbReference>
<evidence type="ECO:0000259" key="10">
    <source>
        <dbReference type="Pfam" id="PF03151"/>
    </source>
</evidence>
<dbReference type="InterPro" id="IPR050186">
    <property type="entry name" value="TPT_transporter"/>
</dbReference>
<keyword evidence="4" id="KW-0934">Plastid</keyword>
<dbReference type="GO" id="GO:0031969">
    <property type="term" value="C:chloroplast membrane"/>
    <property type="evidence" value="ECO:0007669"/>
    <property type="project" value="UniProtKB-SubCell"/>
</dbReference>
<dbReference type="PANTHER" id="PTHR11132">
    <property type="entry name" value="SOLUTE CARRIER FAMILY 35"/>
    <property type="match status" value="1"/>
</dbReference>
<comment type="caution">
    <text evidence="11">The sequence shown here is derived from an EMBL/GenBank/DDBJ whole genome shotgun (WGS) entry which is preliminary data.</text>
</comment>
<feature type="transmembrane region" description="Helical" evidence="9">
    <location>
        <begin position="377"/>
        <end position="395"/>
    </location>
</feature>
<comment type="subcellular location">
    <subcellularLocation>
        <location evidence="1">Plastid</location>
        <location evidence="1">Chloroplast membrane</location>
        <topology evidence="1">Multi-pass membrane protein</topology>
    </subcellularLocation>
</comment>
<organism evidence="11 12">
    <name type="scientific">Deinandra increscens subsp. villosa</name>
    <dbReference type="NCBI Taxonomy" id="3103831"/>
    <lineage>
        <taxon>Eukaryota</taxon>
        <taxon>Viridiplantae</taxon>
        <taxon>Streptophyta</taxon>
        <taxon>Embryophyta</taxon>
        <taxon>Tracheophyta</taxon>
        <taxon>Spermatophyta</taxon>
        <taxon>Magnoliopsida</taxon>
        <taxon>eudicotyledons</taxon>
        <taxon>Gunneridae</taxon>
        <taxon>Pentapetalae</taxon>
        <taxon>asterids</taxon>
        <taxon>campanulids</taxon>
        <taxon>Asterales</taxon>
        <taxon>Asteraceae</taxon>
        <taxon>Asteroideae</taxon>
        <taxon>Heliantheae alliance</taxon>
        <taxon>Madieae</taxon>
        <taxon>Madiinae</taxon>
        <taxon>Deinandra</taxon>
    </lineage>
</organism>
<protein>
    <recommendedName>
        <fullName evidence="10">Sugar phosphate transporter domain-containing protein</fullName>
    </recommendedName>
</protein>
<evidence type="ECO:0000256" key="4">
    <source>
        <dbReference type="ARBA" id="ARBA00022640"/>
    </source>
</evidence>
<dbReference type="Pfam" id="PF03151">
    <property type="entry name" value="TPT"/>
    <property type="match status" value="1"/>
</dbReference>
<feature type="transmembrane region" description="Helical" evidence="9">
    <location>
        <begin position="105"/>
        <end position="122"/>
    </location>
</feature>
<feature type="transmembrane region" description="Helical" evidence="9">
    <location>
        <begin position="134"/>
        <end position="154"/>
    </location>
</feature>
<evidence type="ECO:0000256" key="9">
    <source>
        <dbReference type="SAM" id="Phobius"/>
    </source>
</evidence>
<dbReference type="InterPro" id="IPR004696">
    <property type="entry name" value="Tpt_PEP_transl"/>
</dbReference>
<keyword evidence="6" id="KW-0809">Transit peptide</keyword>
<feature type="transmembrane region" description="Helical" evidence="9">
    <location>
        <begin position="280"/>
        <end position="301"/>
    </location>
</feature>
<evidence type="ECO:0000256" key="5">
    <source>
        <dbReference type="ARBA" id="ARBA00022692"/>
    </source>
</evidence>
<evidence type="ECO:0000256" key="8">
    <source>
        <dbReference type="ARBA" id="ARBA00023136"/>
    </source>
</evidence>
<keyword evidence="8 9" id="KW-0472">Membrane</keyword>
<evidence type="ECO:0000256" key="7">
    <source>
        <dbReference type="ARBA" id="ARBA00022989"/>
    </source>
</evidence>
<evidence type="ECO:0000256" key="2">
    <source>
        <dbReference type="ARBA" id="ARBA00022448"/>
    </source>
</evidence>
<dbReference type="InterPro" id="IPR004853">
    <property type="entry name" value="Sugar_P_trans_dom"/>
</dbReference>
<dbReference type="GO" id="GO:0015605">
    <property type="term" value="F:organophosphate ester transmembrane transporter activity"/>
    <property type="evidence" value="ECO:0007669"/>
    <property type="project" value="UniProtKB-ARBA"/>
</dbReference>
<evidence type="ECO:0000256" key="6">
    <source>
        <dbReference type="ARBA" id="ARBA00022946"/>
    </source>
</evidence>
<dbReference type="GO" id="GO:0015120">
    <property type="term" value="F:phosphoglycerate transmembrane transporter activity"/>
    <property type="evidence" value="ECO:0007669"/>
    <property type="project" value="UniProtKB-ARBA"/>
</dbReference>
<keyword evidence="5 9" id="KW-0812">Transmembrane</keyword>
<keyword evidence="2" id="KW-0813">Transport</keyword>
<keyword evidence="12" id="KW-1185">Reference proteome</keyword>
<dbReference type="Proteomes" id="UP001408789">
    <property type="component" value="Unassembled WGS sequence"/>
</dbReference>
<reference evidence="11 12" key="1">
    <citation type="submission" date="2024-04" db="EMBL/GenBank/DDBJ databases">
        <title>The reference genome of an endangered Asteraceae, Deinandra increscens subsp. villosa, native to the Central Coast of California.</title>
        <authorList>
            <person name="Guilliams M."/>
            <person name="Hasenstab-Lehman K."/>
            <person name="Meyer R."/>
            <person name="Mcevoy S."/>
        </authorList>
    </citation>
    <scope>NUCLEOTIDE SEQUENCE [LARGE SCALE GENOMIC DNA]</scope>
    <source>
        <tissue evidence="11">Leaf</tissue>
    </source>
</reference>
<proteinExistence type="predicted"/>
<dbReference type="AlphaFoldDB" id="A0AAP0C9W4"/>
<sequence>MESCALTLSSSTLNPKPLSHMIRNTVPRIIPVYSSSSSSSSISYKTTNSNNSGIFFGSYSVFNNSSLLSQKRVHYDLAVVRATASAPGTSGESTTPAAIGRTLKLAAMFGVWYLLNIYFNIFNKQVLKVFPYPTTVTTFQFGCGTLMVFIMWTLKLHPRPQVYKSQVVPVLMLAMAHTMGNLLTNISLGKVAVSFTHTIKAMEPFFTVVFSALLLSERPTLWVVSSLVPIVGGVALASFSEASFNWIGFGSAMASNVTNQSRNVLSKKFMVRKEEALDNINLFSLMTIISFFLLIPFALVLEGFKLSPEYLQFAASQGVNVRDLCVKFVLTGICFHSYQQVSYMILQMVSPVTHAVGNCVKRVVVIVSSVIFFQTPVSPINSLGTGLALAGVFLYSKAKRIKPKAA</sequence>
<feature type="transmembrane region" description="Helical" evidence="9">
    <location>
        <begin position="166"/>
        <end position="188"/>
    </location>
</feature>
<keyword evidence="3" id="KW-0150">Chloroplast</keyword>
<name>A0AAP0C9W4_9ASTR</name>
<evidence type="ECO:0000313" key="12">
    <source>
        <dbReference type="Proteomes" id="UP001408789"/>
    </source>
</evidence>
<feature type="domain" description="Sugar phosphate transporter" evidence="10">
    <location>
        <begin position="103"/>
        <end position="396"/>
    </location>
</feature>
<gene>
    <name evidence="11" type="ORF">SSX86_030944</name>
</gene>
<dbReference type="EMBL" id="JBCNJP010003404">
    <property type="protein sequence ID" value="KAK9050087.1"/>
    <property type="molecule type" value="Genomic_DNA"/>
</dbReference>
<evidence type="ECO:0000313" key="11">
    <source>
        <dbReference type="EMBL" id="KAK9050087.1"/>
    </source>
</evidence>
<dbReference type="SUPFAM" id="SSF103481">
    <property type="entry name" value="Multidrug resistance efflux transporter EmrE"/>
    <property type="match status" value="2"/>
</dbReference>